<evidence type="ECO:0000313" key="10">
    <source>
        <dbReference type="Proteomes" id="UP000004947"/>
    </source>
</evidence>
<dbReference type="PANTHER" id="PTHR43133:SF8">
    <property type="entry name" value="RNA POLYMERASE SIGMA FACTOR HI_1459-RELATED"/>
    <property type="match status" value="1"/>
</dbReference>
<evidence type="ECO:0000259" key="8">
    <source>
        <dbReference type="PROSITE" id="PS00622"/>
    </source>
</evidence>
<protein>
    <recommendedName>
        <fullName evidence="2">RNA polymerase sigma factor SigS</fullName>
    </recommendedName>
</protein>
<dbReference type="InterPro" id="IPR013325">
    <property type="entry name" value="RNA_pol_sigma_r2"/>
</dbReference>
<dbReference type="Proteomes" id="UP000004947">
    <property type="component" value="Unassembled WGS sequence"/>
</dbReference>
<name>A6DSI7_9BACT</name>
<evidence type="ECO:0000256" key="5">
    <source>
        <dbReference type="ARBA" id="ARBA00023125"/>
    </source>
</evidence>
<evidence type="ECO:0000256" key="4">
    <source>
        <dbReference type="ARBA" id="ARBA00023082"/>
    </source>
</evidence>
<dbReference type="GO" id="GO:0016987">
    <property type="term" value="F:sigma factor activity"/>
    <property type="evidence" value="ECO:0007669"/>
    <property type="project" value="UniProtKB-KW"/>
</dbReference>
<dbReference type="Gene3D" id="1.10.1740.10">
    <property type="match status" value="1"/>
</dbReference>
<dbReference type="InterPro" id="IPR039425">
    <property type="entry name" value="RNA_pol_sigma-70-like"/>
</dbReference>
<dbReference type="Pfam" id="PF04542">
    <property type="entry name" value="Sigma70_r2"/>
    <property type="match status" value="1"/>
</dbReference>
<dbReference type="SUPFAM" id="SSF46894">
    <property type="entry name" value="C-terminal effector domain of the bipartite response regulators"/>
    <property type="match status" value="1"/>
</dbReference>
<accession>A6DSI7</accession>
<dbReference type="GO" id="GO:0003677">
    <property type="term" value="F:DNA binding"/>
    <property type="evidence" value="ECO:0007669"/>
    <property type="project" value="UniProtKB-KW"/>
</dbReference>
<dbReference type="AlphaFoldDB" id="A6DSI7"/>
<dbReference type="InterPro" id="IPR016032">
    <property type="entry name" value="Sig_transdc_resp-reg_C-effctor"/>
</dbReference>
<dbReference type="STRING" id="313628.LNTAR_09871"/>
<proteinExistence type="inferred from homology"/>
<comment type="function">
    <text evidence="7">Sigma factors are initiation factors that promote the attachment of RNA polymerase to specific initiation sites and are then released. Sigma-S contributes to the protection against external stress, thus playing a role in cellular fitness and survival.</text>
</comment>
<dbReference type="PROSITE" id="PS00622">
    <property type="entry name" value="HTH_LUXR_1"/>
    <property type="match status" value="1"/>
</dbReference>
<comment type="caution">
    <text evidence="9">The sequence shown here is derived from an EMBL/GenBank/DDBJ whole genome shotgun (WGS) entry which is preliminary data.</text>
</comment>
<evidence type="ECO:0000256" key="1">
    <source>
        <dbReference type="ARBA" id="ARBA00007788"/>
    </source>
</evidence>
<reference evidence="9 10" key="1">
    <citation type="journal article" date="2010" name="J. Bacteriol.">
        <title>Genome sequence of Lentisphaera araneosa HTCC2155T, the type species of the order Lentisphaerales in the phylum Lentisphaerae.</title>
        <authorList>
            <person name="Thrash J.C."/>
            <person name="Cho J.C."/>
            <person name="Vergin K.L."/>
            <person name="Morris R.M."/>
            <person name="Giovannoni S.J."/>
        </authorList>
    </citation>
    <scope>NUCLEOTIDE SEQUENCE [LARGE SCALE GENOMIC DNA]</scope>
    <source>
        <strain evidence="9 10">HTCC2155</strain>
    </source>
</reference>
<keyword evidence="4" id="KW-0731">Sigma factor</keyword>
<dbReference type="EMBL" id="ABCK01000030">
    <property type="protein sequence ID" value="EDM25432.1"/>
    <property type="molecule type" value="Genomic_DNA"/>
</dbReference>
<dbReference type="OrthoDB" id="941544at2"/>
<evidence type="ECO:0000256" key="6">
    <source>
        <dbReference type="ARBA" id="ARBA00023163"/>
    </source>
</evidence>
<evidence type="ECO:0000256" key="7">
    <source>
        <dbReference type="ARBA" id="ARBA00024701"/>
    </source>
</evidence>
<dbReference type="PANTHER" id="PTHR43133">
    <property type="entry name" value="RNA POLYMERASE ECF-TYPE SIGMA FACTO"/>
    <property type="match status" value="1"/>
</dbReference>
<feature type="domain" description="HTH luxR-type" evidence="8">
    <location>
        <begin position="153"/>
        <end position="180"/>
    </location>
</feature>
<keyword evidence="6" id="KW-0804">Transcription</keyword>
<dbReference type="RefSeq" id="WP_007280796.1">
    <property type="nucleotide sequence ID" value="NZ_ABCK01000030.1"/>
</dbReference>
<dbReference type="InterPro" id="IPR014284">
    <property type="entry name" value="RNA_pol_sigma-70_dom"/>
</dbReference>
<dbReference type="InterPro" id="IPR000792">
    <property type="entry name" value="Tscrpt_reg_LuxR_C"/>
</dbReference>
<dbReference type="InterPro" id="IPR007627">
    <property type="entry name" value="RNA_pol_sigma70_r2"/>
</dbReference>
<dbReference type="NCBIfam" id="TIGR02937">
    <property type="entry name" value="sigma70-ECF"/>
    <property type="match status" value="1"/>
</dbReference>
<sequence>MDNWNTRESLLLRASNPDDHEAFEEFVYYYKNFISMVFVKMGVNDSHVDDLKQDLLVKLWRDISKFDSTRENSNFRGWLSVVIRHEVYRFFRKTKKTQTDELPDNHLNLSEESEVDKMIEDEWKAYVTSLAVEKVKSYFDGNALKVFYLTLEGKNAAAIAEELDMSENSVYVLRSRVKARFQSEIRQLRMFLENHQ</sequence>
<keyword evidence="10" id="KW-1185">Reference proteome</keyword>
<comment type="similarity">
    <text evidence="1">Belongs to the sigma-70 factor family.</text>
</comment>
<evidence type="ECO:0000256" key="2">
    <source>
        <dbReference type="ARBA" id="ARBA00021245"/>
    </source>
</evidence>
<dbReference type="GO" id="GO:0006352">
    <property type="term" value="P:DNA-templated transcription initiation"/>
    <property type="evidence" value="ECO:0007669"/>
    <property type="project" value="InterPro"/>
</dbReference>
<organism evidence="9 10">
    <name type="scientific">Lentisphaera araneosa HTCC2155</name>
    <dbReference type="NCBI Taxonomy" id="313628"/>
    <lineage>
        <taxon>Bacteria</taxon>
        <taxon>Pseudomonadati</taxon>
        <taxon>Lentisphaerota</taxon>
        <taxon>Lentisphaeria</taxon>
        <taxon>Lentisphaerales</taxon>
        <taxon>Lentisphaeraceae</taxon>
        <taxon>Lentisphaera</taxon>
    </lineage>
</organism>
<keyword evidence="3" id="KW-0805">Transcription regulation</keyword>
<evidence type="ECO:0000313" key="9">
    <source>
        <dbReference type="EMBL" id="EDM25432.1"/>
    </source>
</evidence>
<gene>
    <name evidence="9" type="ORF">LNTAR_09871</name>
</gene>
<dbReference type="eggNOG" id="COG1595">
    <property type="taxonomic scope" value="Bacteria"/>
</dbReference>
<dbReference type="SUPFAM" id="SSF88946">
    <property type="entry name" value="Sigma2 domain of RNA polymerase sigma factors"/>
    <property type="match status" value="1"/>
</dbReference>
<keyword evidence="5" id="KW-0238">DNA-binding</keyword>
<evidence type="ECO:0000256" key="3">
    <source>
        <dbReference type="ARBA" id="ARBA00023015"/>
    </source>
</evidence>